<reference evidence="4" key="1">
    <citation type="submission" date="2020-07" db="EMBL/GenBank/DDBJ databases">
        <authorList>
            <person name="Lin J."/>
        </authorList>
    </citation>
    <scope>NUCLEOTIDE SEQUENCE</scope>
</reference>
<sequence length="388" mass="41950">MAINDEKRAVYDRESYTRCKLSEYSDVIPLLHHSTLVHNIPLSLSLSLSLFSFFSSPLLCFDPLLLLYSSFVLSPSPPCPSNPTSALSPWTATPQSSRIGSSSISRCSRCDPPDPRDDPKPFEGIGESFVPGTIEPDYFAPNHARVLSEEDDGGDEGGVDSDNPSSADPDSDSRYEVGSVGGVGFGSSGSSFSPESIADSENGEIGNVVESAIGEESGNRSSFGGLGTCHGSDAEVENRGLDERRADEEVENHGLDERRDDDSEPFAEVDAGNGSSEIASVDGGEKRIAAWWKMPLVLMKYFAFRVKPLWSISVAAAILGLVMLGRRMYKMKRKSRNIPLKIVIDDGRESLLAARAARLNKAFSVVRQVPVIRASTRAVTPLSIISVR</sequence>
<dbReference type="InterPro" id="IPR049224">
    <property type="entry name" value="DUF6821"/>
</dbReference>
<feature type="compositionally biased region" description="Basic and acidic residues" evidence="1">
    <location>
        <begin position="232"/>
        <end position="261"/>
    </location>
</feature>
<gene>
    <name evidence="4" type="ORF">CB5_LOCUS25349</name>
</gene>
<name>A0A6V7QGJ4_ANACO</name>
<feature type="domain" description="DUF6821" evidence="3">
    <location>
        <begin position="296"/>
        <end position="375"/>
    </location>
</feature>
<proteinExistence type="predicted"/>
<feature type="compositionally biased region" description="Low complexity" evidence="1">
    <location>
        <begin position="96"/>
        <end position="107"/>
    </location>
</feature>
<dbReference type="PANTHER" id="PTHR33646">
    <property type="entry name" value="GB|AAF00631.1"/>
    <property type="match status" value="1"/>
</dbReference>
<keyword evidence="2" id="KW-0812">Transmembrane</keyword>
<evidence type="ECO:0000256" key="1">
    <source>
        <dbReference type="SAM" id="MobiDB-lite"/>
    </source>
</evidence>
<dbReference type="PANTHER" id="PTHR33646:SF6">
    <property type="entry name" value="TRANSMEMBRANE PROTEIN"/>
    <property type="match status" value="1"/>
</dbReference>
<accession>A0A6V7QGJ4</accession>
<keyword evidence="2" id="KW-1133">Transmembrane helix</keyword>
<keyword evidence="2" id="KW-0472">Membrane</keyword>
<feature type="compositionally biased region" description="Polar residues" evidence="1">
    <location>
        <begin position="86"/>
        <end position="95"/>
    </location>
</feature>
<dbReference type="InterPro" id="IPR045883">
    <property type="entry name" value="At4g13530-like"/>
</dbReference>
<protein>
    <recommendedName>
        <fullName evidence="3">DUF6821 domain-containing protein</fullName>
    </recommendedName>
</protein>
<feature type="transmembrane region" description="Helical" evidence="2">
    <location>
        <begin position="309"/>
        <end position="329"/>
    </location>
</feature>
<evidence type="ECO:0000313" key="4">
    <source>
        <dbReference type="EMBL" id="CAD1842138.1"/>
    </source>
</evidence>
<feature type="compositionally biased region" description="Acidic residues" evidence="1">
    <location>
        <begin position="149"/>
        <end position="159"/>
    </location>
</feature>
<dbReference type="Pfam" id="PF20705">
    <property type="entry name" value="DUF6821"/>
    <property type="match status" value="1"/>
</dbReference>
<feature type="compositionally biased region" description="Basic and acidic residues" evidence="1">
    <location>
        <begin position="108"/>
        <end position="121"/>
    </location>
</feature>
<feature type="region of interest" description="Disordered" evidence="1">
    <location>
        <begin position="215"/>
        <end position="275"/>
    </location>
</feature>
<dbReference type="AlphaFoldDB" id="A0A6V7QGJ4"/>
<feature type="region of interest" description="Disordered" evidence="1">
    <location>
        <begin position="82"/>
        <end position="127"/>
    </location>
</feature>
<feature type="region of interest" description="Disordered" evidence="1">
    <location>
        <begin position="148"/>
        <end position="203"/>
    </location>
</feature>
<evidence type="ECO:0000256" key="2">
    <source>
        <dbReference type="SAM" id="Phobius"/>
    </source>
</evidence>
<dbReference type="EMBL" id="LR862135">
    <property type="protein sequence ID" value="CAD1842138.1"/>
    <property type="molecule type" value="Genomic_DNA"/>
</dbReference>
<evidence type="ECO:0000259" key="3">
    <source>
        <dbReference type="Pfam" id="PF20705"/>
    </source>
</evidence>
<organism evidence="4">
    <name type="scientific">Ananas comosus var. bracteatus</name>
    <name type="common">red pineapple</name>
    <dbReference type="NCBI Taxonomy" id="296719"/>
    <lineage>
        <taxon>Eukaryota</taxon>
        <taxon>Viridiplantae</taxon>
        <taxon>Streptophyta</taxon>
        <taxon>Embryophyta</taxon>
        <taxon>Tracheophyta</taxon>
        <taxon>Spermatophyta</taxon>
        <taxon>Magnoliopsida</taxon>
        <taxon>Liliopsida</taxon>
        <taxon>Poales</taxon>
        <taxon>Bromeliaceae</taxon>
        <taxon>Bromelioideae</taxon>
        <taxon>Ananas</taxon>
    </lineage>
</organism>